<keyword evidence="3" id="KW-1185">Reference proteome</keyword>
<gene>
    <name evidence="2" type="ORF">G2W53_015607</name>
</gene>
<dbReference type="Proteomes" id="UP000634136">
    <property type="component" value="Unassembled WGS sequence"/>
</dbReference>
<evidence type="ECO:0000313" key="2">
    <source>
        <dbReference type="EMBL" id="KAF7833274.1"/>
    </source>
</evidence>
<feature type="compositionally biased region" description="Acidic residues" evidence="1">
    <location>
        <begin position="60"/>
        <end position="75"/>
    </location>
</feature>
<name>A0A834WVM0_9FABA</name>
<comment type="caution">
    <text evidence="2">The sequence shown here is derived from an EMBL/GenBank/DDBJ whole genome shotgun (WGS) entry which is preliminary data.</text>
</comment>
<evidence type="ECO:0000256" key="1">
    <source>
        <dbReference type="SAM" id="MobiDB-lite"/>
    </source>
</evidence>
<protein>
    <submittedName>
        <fullName evidence="2">Uncharacterized protein</fullName>
    </submittedName>
</protein>
<feature type="region of interest" description="Disordered" evidence="1">
    <location>
        <begin position="42"/>
        <end position="75"/>
    </location>
</feature>
<proteinExistence type="predicted"/>
<evidence type="ECO:0000313" key="3">
    <source>
        <dbReference type="Proteomes" id="UP000634136"/>
    </source>
</evidence>
<dbReference type="AlphaFoldDB" id="A0A834WVM0"/>
<accession>A0A834WVM0</accession>
<reference evidence="2" key="1">
    <citation type="submission" date="2020-09" db="EMBL/GenBank/DDBJ databases">
        <title>Genome-Enabled Discovery of Anthraquinone Biosynthesis in Senna tora.</title>
        <authorList>
            <person name="Kang S.-H."/>
            <person name="Pandey R.P."/>
            <person name="Lee C.-M."/>
            <person name="Sim J.-S."/>
            <person name="Jeong J.-T."/>
            <person name="Choi B.-S."/>
            <person name="Jung M."/>
            <person name="Ginzburg D."/>
            <person name="Zhao K."/>
            <person name="Won S.Y."/>
            <person name="Oh T.-J."/>
            <person name="Yu Y."/>
            <person name="Kim N.-H."/>
            <person name="Lee O.R."/>
            <person name="Lee T.-H."/>
            <person name="Bashyal P."/>
            <person name="Kim T.-S."/>
            <person name="Lee W.-H."/>
            <person name="Kawkins C."/>
            <person name="Kim C.-K."/>
            <person name="Kim J.S."/>
            <person name="Ahn B.O."/>
            <person name="Rhee S.Y."/>
            <person name="Sohng J.K."/>
        </authorList>
    </citation>
    <scope>NUCLEOTIDE SEQUENCE</scope>
    <source>
        <tissue evidence="2">Leaf</tissue>
    </source>
</reference>
<dbReference type="OrthoDB" id="1752336at2759"/>
<organism evidence="2 3">
    <name type="scientific">Senna tora</name>
    <dbReference type="NCBI Taxonomy" id="362788"/>
    <lineage>
        <taxon>Eukaryota</taxon>
        <taxon>Viridiplantae</taxon>
        <taxon>Streptophyta</taxon>
        <taxon>Embryophyta</taxon>
        <taxon>Tracheophyta</taxon>
        <taxon>Spermatophyta</taxon>
        <taxon>Magnoliopsida</taxon>
        <taxon>eudicotyledons</taxon>
        <taxon>Gunneridae</taxon>
        <taxon>Pentapetalae</taxon>
        <taxon>rosids</taxon>
        <taxon>fabids</taxon>
        <taxon>Fabales</taxon>
        <taxon>Fabaceae</taxon>
        <taxon>Caesalpinioideae</taxon>
        <taxon>Cassia clade</taxon>
        <taxon>Senna</taxon>
    </lineage>
</organism>
<dbReference type="EMBL" id="JAAIUW010000005">
    <property type="protein sequence ID" value="KAF7833274.1"/>
    <property type="molecule type" value="Genomic_DNA"/>
</dbReference>
<sequence>MIEKKKHRLVIATRVPDGESIAFRSWMSEAGQENVLFEIEIQSLQPNEEGGSEEHSSGSEGDDGESNSESSDEEDNDLCYRYIDPILEQGVNENNSTILQYEGDDKYHSEEIHSSIESEDEENEGKKKKKRIKWTQFNERVQYGNVSFELGMESKNLAVFKQAVRDYTVNKGVQFYDVLLQHVSGLLLVLTANSPSRIQNSF</sequence>